<evidence type="ECO:0000313" key="13">
    <source>
        <dbReference type="Proteomes" id="UP000264800"/>
    </source>
</evidence>
<dbReference type="GO" id="GO:0005634">
    <property type="term" value="C:nucleus"/>
    <property type="evidence" value="ECO:0007669"/>
    <property type="project" value="UniProtKB-SubCell"/>
</dbReference>
<dbReference type="OMA" id="SCESERM"/>
<dbReference type="PANTHER" id="PTHR46481:SF9">
    <property type="entry name" value="ZINC FINGER BED DOMAIN-CONTAINING PROTEIN 1-LIKE"/>
    <property type="match status" value="1"/>
</dbReference>
<dbReference type="InterPro" id="IPR012337">
    <property type="entry name" value="RNaseH-like_sf"/>
</dbReference>
<evidence type="ECO:0000256" key="10">
    <source>
        <dbReference type="SAM" id="MobiDB-lite"/>
    </source>
</evidence>
<dbReference type="SUPFAM" id="SSF57667">
    <property type="entry name" value="beta-beta-alpha zinc fingers"/>
    <property type="match status" value="1"/>
</dbReference>
<protein>
    <submittedName>
        <fullName evidence="12">Zinc finger BED domain-containing protein 1-like</fullName>
    </submittedName>
</protein>
<dbReference type="Ensembl" id="ENSKMAT00000019929.1">
    <property type="protein sequence ID" value="ENSKMAP00000019664.1"/>
    <property type="gene ID" value="ENSKMAG00000014641.1"/>
</dbReference>
<keyword evidence="13" id="KW-1185">Reference proteome</keyword>
<feature type="region of interest" description="Disordered" evidence="10">
    <location>
        <begin position="462"/>
        <end position="482"/>
    </location>
</feature>
<evidence type="ECO:0000256" key="5">
    <source>
        <dbReference type="ARBA" id="ARBA00023015"/>
    </source>
</evidence>
<comment type="subcellular location">
    <subcellularLocation>
        <location evidence="1">Nucleus</location>
    </subcellularLocation>
</comment>
<evidence type="ECO:0000256" key="2">
    <source>
        <dbReference type="ARBA" id="ARBA00022723"/>
    </source>
</evidence>
<evidence type="ECO:0000256" key="4">
    <source>
        <dbReference type="ARBA" id="ARBA00022833"/>
    </source>
</evidence>
<evidence type="ECO:0000256" key="8">
    <source>
        <dbReference type="ARBA" id="ARBA00023242"/>
    </source>
</evidence>
<proteinExistence type="predicted"/>
<dbReference type="Gene3D" id="1.10.10.1070">
    <property type="entry name" value="Zinc finger, BED domain-containing"/>
    <property type="match status" value="1"/>
</dbReference>
<dbReference type="SMART" id="SM00614">
    <property type="entry name" value="ZnF_BED"/>
    <property type="match status" value="1"/>
</dbReference>
<dbReference type="Pfam" id="PF05699">
    <property type="entry name" value="Dimer_Tnp_hAT"/>
    <property type="match status" value="1"/>
</dbReference>
<name>A0A3Q3B664_KRYMA</name>
<dbReference type="InterPro" id="IPR052035">
    <property type="entry name" value="ZnF_BED_domain_contain"/>
</dbReference>
<organism evidence="12 13">
    <name type="scientific">Kryptolebias marmoratus</name>
    <name type="common">Mangrove killifish</name>
    <name type="synonym">Rivulus marmoratus</name>
    <dbReference type="NCBI Taxonomy" id="37003"/>
    <lineage>
        <taxon>Eukaryota</taxon>
        <taxon>Metazoa</taxon>
        <taxon>Chordata</taxon>
        <taxon>Craniata</taxon>
        <taxon>Vertebrata</taxon>
        <taxon>Euteleostomi</taxon>
        <taxon>Actinopterygii</taxon>
        <taxon>Neopterygii</taxon>
        <taxon>Teleostei</taxon>
        <taxon>Neoteleostei</taxon>
        <taxon>Acanthomorphata</taxon>
        <taxon>Ovalentaria</taxon>
        <taxon>Atherinomorphae</taxon>
        <taxon>Cyprinodontiformes</taxon>
        <taxon>Rivulidae</taxon>
        <taxon>Kryptolebias</taxon>
    </lineage>
</organism>
<keyword evidence="3 9" id="KW-0863">Zinc-finger</keyword>
<feature type="domain" description="BED-type" evidence="11">
    <location>
        <begin position="12"/>
        <end position="70"/>
    </location>
</feature>
<dbReference type="Proteomes" id="UP000264800">
    <property type="component" value="Unplaced"/>
</dbReference>
<accession>A0A3Q3B664</accession>
<dbReference type="GO" id="GO:0046983">
    <property type="term" value="F:protein dimerization activity"/>
    <property type="evidence" value="ECO:0007669"/>
    <property type="project" value="InterPro"/>
</dbReference>
<dbReference type="PROSITE" id="PS50808">
    <property type="entry name" value="ZF_BED"/>
    <property type="match status" value="1"/>
</dbReference>
<dbReference type="GO" id="GO:0003677">
    <property type="term" value="F:DNA binding"/>
    <property type="evidence" value="ECO:0007669"/>
    <property type="project" value="UniProtKB-KW"/>
</dbReference>
<keyword evidence="4" id="KW-0862">Zinc</keyword>
<dbReference type="InterPro" id="IPR036236">
    <property type="entry name" value="Znf_C2H2_sf"/>
</dbReference>
<dbReference type="PANTHER" id="PTHR46481">
    <property type="entry name" value="ZINC FINGER BED DOMAIN-CONTAINING PROTEIN 4"/>
    <property type="match status" value="1"/>
</dbReference>
<dbReference type="SUPFAM" id="SSF140996">
    <property type="entry name" value="Hermes dimerisation domain"/>
    <property type="match status" value="1"/>
</dbReference>
<keyword evidence="8" id="KW-0539">Nucleus</keyword>
<reference evidence="12" key="1">
    <citation type="submission" date="2025-08" db="UniProtKB">
        <authorList>
            <consortium name="Ensembl"/>
        </authorList>
    </citation>
    <scope>IDENTIFICATION</scope>
</reference>
<keyword evidence="7" id="KW-0804">Transcription</keyword>
<evidence type="ECO:0000256" key="6">
    <source>
        <dbReference type="ARBA" id="ARBA00023125"/>
    </source>
</evidence>
<evidence type="ECO:0000313" key="12">
    <source>
        <dbReference type="Ensembl" id="ENSKMAP00000019664.1"/>
    </source>
</evidence>
<sequence>MASSCRKLTPSTFKSDVWAHFAFLSKSGTQEVDKSKVVCKLCQRELKYCSNTTNLRNHLTRYHADALQKAQPVDSKQTQIDKSFISKLPSSSARAQKITKSVAVFICKDLRPYSVVENKGFKNMLKILEPRYAIPTRKYMTEVAVPSLYTEVKTDVLESLKSAERVALTCDGWTSRATDPYVTITSHFISDEWELVSNVLQTRPLHGSHTGSNIANLLTEAINEWGITGKVPAVVTDNAANMLAAVGLTDLLHVGCFAHVLNLASQAALKTPAVTRLLGRVRRISAFFHRSTLACHALKKNQKLLDLPQHKLLTDVSTRWNSALDMLERFLEQQPAVSAALLAPEVRKQEKDLCSLTEADITAAEDIAQALKSLKKATLVMSQESTPSLSVIAPLKERLLEDMQPSSSDSAVVKEMKIAMYLGLKDELSIAAALDPRFKALLFLSDDDEREEVGLMDEDREAIEQQGEPVDDPSGPSPKKARDSCALADLFGSAYTTPVAVSRTTDTKALDEVVRYKEVQPLPLSTNPLNWWREHEGEYPLLSCQAKRYLCIPGSSVPAERIFSTAGDIVTAQRSALKPEHVDQLLFLNKNLHVSSEAKPEIKQNTTTSLSQHIVIHFLTFCMASVREYTGL</sequence>
<evidence type="ECO:0000256" key="7">
    <source>
        <dbReference type="ARBA" id="ARBA00023163"/>
    </source>
</evidence>
<keyword evidence="2" id="KW-0479">Metal-binding</keyword>
<dbReference type="InterPro" id="IPR008906">
    <property type="entry name" value="HATC_C_dom"/>
</dbReference>
<dbReference type="InterPro" id="IPR003656">
    <property type="entry name" value="Znf_BED"/>
</dbReference>
<dbReference type="GeneTree" id="ENSGT00940000158431"/>
<evidence type="ECO:0000256" key="1">
    <source>
        <dbReference type="ARBA" id="ARBA00004123"/>
    </source>
</evidence>
<dbReference type="Pfam" id="PF02892">
    <property type="entry name" value="zf-BED"/>
    <property type="match status" value="1"/>
</dbReference>
<evidence type="ECO:0000259" key="11">
    <source>
        <dbReference type="PROSITE" id="PS50808"/>
    </source>
</evidence>
<keyword evidence="6" id="KW-0238">DNA-binding</keyword>
<keyword evidence="5" id="KW-0805">Transcription regulation</keyword>
<reference evidence="12" key="2">
    <citation type="submission" date="2025-09" db="UniProtKB">
        <authorList>
            <consortium name="Ensembl"/>
        </authorList>
    </citation>
    <scope>IDENTIFICATION</scope>
</reference>
<evidence type="ECO:0000256" key="3">
    <source>
        <dbReference type="ARBA" id="ARBA00022771"/>
    </source>
</evidence>
<dbReference type="SUPFAM" id="SSF53098">
    <property type="entry name" value="Ribonuclease H-like"/>
    <property type="match status" value="1"/>
</dbReference>
<dbReference type="GO" id="GO:0008270">
    <property type="term" value="F:zinc ion binding"/>
    <property type="evidence" value="ECO:0007669"/>
    <property type="project" value="UniProtKB-KW"/>
</dbReference>
<dbReference type="AlphaFoldDB" id="A0A3Q3B664"/>
<evidence type="ECO:0000256" key="9">
    <source>
        <dbReference type="PROSITE-ProRule" id="PRU00027"/>
    </source>
</evidence>